<dbReference type="RefSeq" id="WP_280053136.1">
    <property type="nucleotide sequence ID" value="NZ_JAOBYN010000003.1"/>
</dbReference>
<dbReference type="InterPro" id="IPR055245">
    <property type="entry name" value="HTH_proteobacteria"/>
</dbReference>
<dbReference type="Proteomes" id="UP001158730">
    <property type="component" value="Unassembled WGS sequence"/>
</dbReference>
<gene>
    <name evidence="2" type="ORF">N5C05_04970</name>
</gene>
<accession>A0AA42N0C7</accession>
<dbReference type="EMBL" id="JAOBYN010000003">
    <property type="protein sequence ID" value="MDH1054112.1"/>
    <property type="molecule type" value="Genomic_DNA"/>
</dbReference>
<evidence type="ECO:0000259" key="1">
    <source>
        <dbReference type="Pfam" id="PF14090"/>
    </source>
</evidence>
<evidence type="ECO:0000313" key="3">
    <source>
        <dbReference type="Proteomes" id="UP001158730"/>
    </source>
</evidence>
<dbReference type="AlphaFoldDB" id="A0AA42N0C7"/>
<evidence type="ECO:0000313" key="2">
    <source>
        <dbReference type="EMBL" id="MDH1054112.1"/>
    </source>
</evidence>
<feature type="domain" description="Winged helix-turn-helix" evidence="1">
    <location>
        <begin position="12"/>
        <end position="48"/>
    </location>
</feature>
<sequence length="63" mass="7040">MAGNLDSSGHAQRKRLLDHMHQHGFITTITARSDLDVMHPAARIQELRDITKAFTLESKGGEQ</sequence>
<name>A0AA42N0C7_AQUAC</name>
<dbReference type="Pfam" id="PF14090">
    <property type="entry name" value="HTH_39"/>
    <property type="match status" value="1"/>
</dbReference>
<reference evidence="2" key="1">
    <citation type="submission" date="2022-09" db="EMBL/GenBank/DDBJ databases">
        <title>Intensive care unit water sources are persistently colonized with multi-drug resistant bacteria and are the site of extensive horizontal gene transfer of antibiotic resistance genes.</title>
        <authorList>
            <person name="Diorio-Toth L."/>
        </authorList>
    </citation>
    <scope>NUCLEOTIDE SEQUENCE</scope>
    <source>
        <strain evidence="2">GD03990</strain>
    </source>
</reference>
<proteinExistence type="predicted"/>
<protein>
    <submittedName>
        <fullName evidence="2">Helix-turn-helix domain-containing protein</fullName>
    </submittedName>
</protein>
<comment type="caution">
    <text evidence="2">The sequence shown here is derived from an EMBL/GenBank/DDBJ whole genome shotgun (WGS) entry which is preliminary data.</text>
</comment>
<organism evidence="2 3">
    <name type="scientific">Aquipseudomonas alcaligenes</name>
    <name type="common">Pseudomonas alcaligenes</name>
    <dbReference type="NCBI Taxonomy" id="43263"/>
    <lineage>
        <taxon>Bacteria</taxon>
        <taxon>Pseudomonadati</taxon>
        <taxon>Pseudomonadota</taxon>
        <taxon>Gammaproteobacteria</taxon>
        <taxon>Pseudomonadales</taxon>
        <taxon>Pseudomonadaceae</taxon>
        <taxon>Aquipseudomonas</taxon>
    </lineage>
</organism>